<dbReference type="EMBL" id="LFJN01000002">
    <property type="protein sequence ID" value="KPI45073.1"/>
    <property type="molecule type" value="Genomic_DNA"/>
</dbReference>
<protein>
    <submittedName>
        <fullName evidence="2">Uncharacterized protein</fullName>
    </submittedName>
</protein>
<organism evidence="2 3">
    <name type="scientific">Cyphellophora attinorum</name>
    <dbReference type="NCBI Taxonomy" id="1664694"/>
    <lineage>
        <taxon>Eukaryota</taxon>
        <taxon>Fungi</taxon>
        <taxon>Dikarya</taxon>
        <taxon>Ascomycota</taxon>
        <taxon>Pezizomycotina</taxon>
        <taxon>Eurotiomycetes</taxon>
        <taxon>Chaetothyriomycetidae</taxon>
        <taxon>Chaetothyriales</taxon>
        <taxon>Cyphellophoraceae</taxon>
        <taxon>Cyphellophora</taxon>
    </lineage>
</organism>
<proteinExistence type="predicted"/>
<name>A0A0N1P455_9EURO</name>
<evidence type="ECO:0000313" key="3">
    <source>
        <dbReference type="Proteomes" id="UP000038010"/>
    </source>
</evidence>
<evidence type="ECO:0000313" key="2">
    <source>
        <dbReference type="EMBL" id="KPI45073.1"/>
    </source>
</evidence>
<evidence type="ECO:0000256" key="1">
    <source>
        <dbReference type="SAM" id="MobiDB-lite"/>
    </source>
</evidence>
<dbReference type="GeneID" id="28734511"/>
<dbReference type="AlphaFoldDB" id="A0A0N1P455"/>
<feature type="region of interest" description="Disordered" evidence="1">
    <location>
        <begin position="44"/>
        <end position="66"/>
    </location>
</feature>
<sequence>MAEKTCKHHAIDSKWLHSHPCASTPTLEPNKNHDFGLVLTISQNPHTTSNTTLGGREATSSSTLPVRPAILALKTTPSLNDKGDPKHAVQDPMQRFFSEGPSEQSSVVALTNGKLNISKGCTCAQGVKKSANIRL</sequence>
<dbReference type="Proteomes" id="UP000038010">
    <property type="component" value="Unassembled WGS sequence"/>
</dbReference>
<accession>A0A0N1P455</accession>
<gene>
    <name evidence="2" type="ORF">AB675_2642</name>
</gene>
<dbReference type="VEuPathDB" id="FungiDB:AB675_2642"/>
<dbReference type="OrthoDB" id="3547690at2759"/>
<reference evidence="2 3" key="1">
    <citation type="submission" date="2015-06" db="EMBL/GenBank/DDBJ databases">
        <title>Draft genome of the ant-associated black yeast Phialophora attae CBS 131958.</title>
        <authorList>
            <person name="Moreno L.F."/>
            <person name="Stielow B.J."/>
            <person name="de Hoog S."/>
            <person name="Vicente V.A."/>
            <person name="Weiss V.A."/>
            <person name="de Vries M."/>
            <person name="Cruz L.M."/>
            <person name="Souza E.M."/>
        </authorList>
    </citation>
    <scope>NUCLEOTIDE SEQUENCE [LARGE SCALE GENOMIC DNA]</scope>
    <source>
        <strain evidence="2 3">CBS 131958</strain>
    </source>
</reference>
<comment type="caution">
    <text evidence="2">The sequence shown here is derived from an EMBL/GenBank/DDBJ whole genome shotgun (WGS) entry which is preliminary data.</text>
</comment>
<keyword evidence="3" id="KW-1185">Reference proteome</keyword>
<feature type="compositionally biased region" description="Polar residues" evidence="1">
    <location>
        <begin position="44"/>
        <end position="64"/>
    </location>
</feature>
<dbReference type="RefSeq" id="XP_018005036.1">
    <property type="nucleotide sequence ID" value="XM_018142631.1"/>
</dbReference>